<evidence type="ECO:0000313" key="3">
    <source>
        <dbReference type="EMBL" id="RZT82736.1"/>
    </source>
</evidence>
<feature type="transmembrane region" description="Helical" evidence="2">
    <location>
        <begin position="48"/>
        <end position="66"/>
    </location>
</feature>
<dbReference type="EMBL" id="SHKK01000001">
    <property type="protein sequence ID" value="RZT82736.1"/>
    <property type="molecule type" value="Genomic_DNA"/>
</dbReference>
<accession>A0A4Q7UMR4</accession>
<dbReference type="AlphaFoldDB" id="A0A4Q7UMR4"/>
<name>A0A4Q7UMR4_9ACTN</name>
<organism evidence="3 4">
    <name type="scientific">Micromonospora violae</name>
    <dbReference type="NCBI Taxonomy" id="1278207"/>
    <lineage>
        <taxon>Bacteria</taxon>
        <taxon>Bacillati</taxon>
        <taxon>Actinomycetota</taxon>
        <taxon>Actinomycetes</taxon>
        <taxon>Micromonosporales</taxon>
        <taxon>Micromonosporaceae</taxon>
        <taxon>Micromonospora</taxon>
    </lineage>
</organism>
<keyword evidence="2" id="KW-0472">Membrane</keyword>
<keyword evidence="2" id="KW-1133">Transmembrane helix</keyword>
<evidence type="ECO:0000256" key="1">
    <source>
        <dbReference type="SAM" id="MobiDB-lite"/>
    </source>
</evidence>
<evidence type="ECO:0000256" key="2">
    <source>
        <dbReference type="SAM" id="Phobius"/>
    </source>
</evidence>
<gene>
    <name evidence="3" type="ORF">EV382_6048</name>
</gene>
<keyword evidence="4" id="KW-1185">Reference proteome</keyword>
<proteinExistence type="predicted"/>
<feature type="compositionally biased region" description="Basic and acidic residues" evidence="1">
    <location>
        <begin position="101"/>
        <end position="114"/>
    </location>
</feature>
<reference evidence="3 4" key="1">
    <citation type="submission" date="2019-02" db="EMBL/GenBank/DDBJ databases">
        <title>Sequencing the genomes of 1000 actinobacteria strains.</title>
        <authorList>
            <person name="Klenk H.-P."/>
        </authorList>
    </citation>
    <scope>NUCLEOTIDE SEQUENCE [LARGE SCALE GENOMIC DNA]</scope>
    <source>
        <strain evidence="3 4">DSM 45888</strain>
    </source>
</reference>
<evidence type="ECO:0000313" key="4">
    <source>
        <dbReference type="Proteomes" id="UP000293781"/>
    </source>
</evidence>
<sequence length="127" mass="14310">MIMNADLTIIATYIRALHRESYTERSLRMREARMNDHLQGLLPDSSTAMVLGLAAGVVLGLVRAYLRHRARIHAERELSTRTAARTAGLITLVSGRHENIKVDERDRDGHRLVELRGPQRTSDEEAA</sequence>
<keyword evidence="2" id="KW-0812">Transmembrane</keyword>
<feature type="region of interest" description="Disordered" evidence="1">
    <location>
        <begin position="101"/>
        <end position="127"/>
    </location>
</feature>
<dbReference type="Proteomes" id="UP000293781">
    <property type="component" value="Unassembled WGS sequence"/>
</dbReference>
<protein>
    <submittedName>
        <fullName evidence="3">Uncharacterized protein</fullName>
    </submittedName>
</protein>
<comment type="caution">
    <text evidence="3">The sequence shown here is derived from an EMBL/GenBank/DDBJ whole genome shotgun (WGS) entry which is preliminary data.</text>
</comment>